<evidence type="ECO:0000256" key="7">
    <source>
        <dbReference type="SAM" id="MobiDB-lite"/>
    </source>
</evidence>
<proteinExistence type="inferred from homology"/>
<feature type="compositionally biased region" description="Basic and acidic residues" evidence="7">
    <location>
        <begin position="265"/>
        <end position="317"/>
    </location>
</feature>
<comment type="subcellular location">
    <subcellularLocation>
        <location evidence="1 6">Nucleus</location>
        <location evidence="1 6">Nucleolus</location>
    </subcellularLocation>
</comment>
<comment type="function">
    <text evidence="6">Component of the 90S pre-ribosome involved in the maturation of rRNAs. Required for early cleavages of the pre-RNAs in the 40S ribosomal subunit maturation pathway.</text>
</comment>
<feature type="compositionally biased region" description="Basic and acidic residues" evidence="7">
    <location>
        <begin position="72"/>
        <end position="100"/>
    </location>
</feature>
<feature type="compositionally biased region" description="Basic and acidic residues" evidence="7">
    <location>
        <begin position="362"/>
        <end position="392"/>
    </location>
</feature>
<feature type="region of interest" description="Disordered" evidence="7">
    <location>
        <begin position="258"/>
        <end position="325"/>
    </location>
</feature>
<evidence type="ECO:0000256" key="4">
    <source>
        <dbReference type="ARBA" id="ARBA00022552"/>
    </source>
</evidence>
<comment type="caution">
    <text evidence="8">The sequence shown here is derived from an EMBL/GenBank/DDBJ whole genome shotgun (WGS) entry which is preliminary data.</text>
</comment>
<organism evidence="8 9">
    <name type="scientific">Nannochloropsis salina CCMP1776</name>
    <dbReference type="NCBI Taxonomy" id="1027361"/>
    <lineage>
        <taxon>Eukaryota</taxon>
        <taxon>Sar</taxon>
        <taxon>Stramenopiles</taxon>
        <taxon>Ochrophyta</taxon>
        <taxon>Eustigmatophyceae</taxon>
        <taxon>Eustigmatales</taxon>
        <taxon>Monodopsidaceae</taxon>
        <taxon>Microchloropsis</taxon>
        <taxon>Microchloropsis salina</taxon>
    </lineage>
</organism>
<evidence type="ECO:0000313" key="8">
    <source>
        <dbReference type="EMBL" id="TFJ88026.1"/>
    </source>
</evidence>
<feature type="compositionally biased region" description="Basic and acidic residues" evidence="7">
    <location>
        <begin position="113"/>
        <end position="126"/>
    </location>
</feature>
<gene>
    <name evidence="8" type="ORF">NSK_000380</name>
</gene>
<dbReference type="AlphaFoldDB" id="A0A4D9D9P0"/>
<feature type="compositionally biased region" description="Basic and acidic residues" evidence="7">
    <location>
        <begin position="30"/>
        <end position="46"/>
    </location>
</feature>
<feature type="compositionally biased region" description="Acidic residues" evidence="7">
    <location>
        <begin position="62"/>
        <end position="71"/>
    </location>
</feature>
<dbReference type="GO" id="GO:0030686">
    <property type="term" value="C:90S preribosome"/>
    <property type="evidence" value="ECO:0007669"/>
    <property type="project" value="TreeGrafter"/>
</dbReference>
<dbReference type="InterPro" id="IPR009292">
    <property type="entry name" value="RRP36"/>
</dbReference>
<dbReference type="OrthoDB" id="448446at2759"/>
<accession>A0A4D9D9P0</accession>
<evidence type="ECO:0000256" key="1">
    <source>
        <dbReference type="ARBA" id="ARBA00004604"/>
    </source>
</evidence>
<feature type="compositionally biased region" description="Gly residues" evidence="7">
    <location>
        <begin position="15"/>
        <end position="28"/>
    </location>
</feature>
<evidence type="ECO:0000256" key="5">
    <source>
        <dbReference type="ARBA" id="ARBA00023242"/>
    </source>
</evidence>
<evidence type="ECO:0000256" key="2">
    <source>
        <dbReference type="ARBA" id="ARBA00009418"/>
    </source>
</evidence>
<sequence length="407" mass="45699">MQGQVRFGSMRNRSRGGGWPGKVPAGGRGGKREDTPGKKVTKRGEEDAYMQRIRSRANIEPSSEEEEEEESVERVSWHEKEAGMPVEERGEHVGKGHESETTTSSSTDDSDASSDRDGEGDGRDAQVRSTLKSLPMAERLGLLASGAHGGGRRRQLRVETVQEGNDDEGKEEQPEHSKGHNKHAPKEVSSKKPVSRLRPVFPSGPVGGSQGKAVRRKARDPRFDPALGKVKYEAFRKAYGFLEEYEAREIQTLQTALGKSKGVGTRREQQQTRREGRGREEEVKEALAKLVQRRREREGFERKESVLQERKRAERSKVSAGKEPFYLTKKEKRRLELEDRYERLAKEGRLKAVLEKKRKRNAAKDHRWLPRSRREGGGEGGREGGGEDRSGVECKLGGRKSEAGAKR</sequence>
<dbReference type="Proteomes" id="UP000355283">
    <property type="component" value="Unassembled WGS sequence"/>
</dbReference>
<reference evidence="8 9" key="1">
    <citation type="submission" date="2019-01" db="EMBL/GenBank/DDBJ databases">
        <title>Nuclear Genome Assembly of the Microalgal Biofuel strain Nannochloropsis salina CCMP1776.</title>
        <authorList>
            <person name="Hovde B."/>
        </authorList>
    </citation>
    <scope>NUCLEOTIDE SEQUENCE [LARGE SCALE GENOMIC DNA]</scope>
    <source>
        <strain evidence="8 9">CCMP1776</strain>
    </source>
</reference>
<keyword evidence="4 6" id="KW-0698">rRNA processing</keyword>
<keyword evidence="6" id="KW-0687">Ribonucleoprotein</keyword>
<dbReference type="Pfam" id="PF06102">
    <property type="entry name" value="RRP36"/>
    <property type="match status" value="1"/>
</dbReference>
<protein>
    <recommendedName>
        <fullName evidence="6">rRNA biogenesis protein RRP36</fullName>
    </recommendedName>
</protein>
<keyword evidence="9" id="KW-1185">Reference proteome</keyword>
<feature type="compositionally biased region" description="Basic and acidic residues" evidence="7">
    <location>
        <begin position="171"/>
        <end position="190"/>
    </location>
</feature>
<keyword evidence="5 6" id="KW-0539">Nucleus</keyword>
<dbReference type="PANTHER" id="PTHR21738:SF0">
    <property type="entry name" value="RIBOSOMAL RNA PROCESSING PROTEIN 36 HOMOLOG"/>
    <property type="match status" value="1"/>
</dbReference>
<keyword evidence="3 6" id="KW-0690">Ribosome biogenesis</keyword>
<comment type="similarity">
    <text evidence="2 6">Belongs to the RRP36 family.</text>
</comment>
<dbReference type="GO" id="GO:0000462">
    <property type="term" value="P:maturation of SSU-rRNA from tricistronic rRNA transcript (SSU-rRNA, 5.8S rRNA, LSU-rRNA)"/>
    <property type="evidence" value="ECO:0007669"/>
    <property type="project" value="TreeGrafter"/>
</dbReference>
<dbReference type="PANTHER" id="PTHR21738">
    <property type="entry name" value="RIBOSOMAL RNA PROCESSING PROTEIN 36 HOMOLOG"/>
    <property type="match status" value="1"/>
</dbReference>
<feature type="region of interest" description="Disordered" evidence="7">
    <location>
        <begin position="348"/>
        <end position="407"/>
    </location>
</feature>
<evidence type="ECO:0000256" key="3">
    <source>
        <dbReference type="ARBA" id="ARBA00022517"/>
    </source>
</evidence>
<evidence type="ECO:0000313" key="9">
    <source>
        <dbReference type="Proteomes" id="UP000355283"/>
    </source>
</evidence>
<evidence type="ECO:0000256" key="6">
    <source>
        <dbReference type="RuleBase" id="RU368027"/>
    </source>
</evidence>
<name>A0A4D9D9P0_9STRA</name>
<dbReference type="GO" id="GO:0005730">
    <property type="term" value="C:nucleolus"/>
    <property type="evidence" value="ECO:0007669"/>
    <property type="project" value="UniProtKB-SubCell"/>
</dbReference>
<dbReference type="EMBL" id="SDOX01000002">
    <property type="protein sequence ID" value="TFJ88026.1"/>
    <property type="molecule type" value="Genomic_DNA"/>
</dbReference>
<comment type="subunit">
    <text evidence="6">Associates with 90S and pre-40S pre-ribosomal particles.</text>
</comment>
<feature type="region of interest" description="Disordered" evidence="7">
    <location>
        <begin position="1"/>
        <end position="222"/>
    </location>
</feature>